<gene>
    <name evidence="1" type="ORF">K443DRAFT_680222</name>
</gene>
<dbReference type="AlphaFoldDB" id="A0A0C9X1Z1"/>
<evidence type="ECO:0000313" key="1">
    <source>
        <dbReference type="EMBL" id="KIJ99070.1"/>
    </source>
</evidence>
<dbReference type="Proteomes" id="UP000054477">
    <property type="component" value="Unassembled WGS sequence"/>
</dbReference>
<evidence type="ECO:0000313" key="2">
    <source>
        <dbReference type="Proteomes" id="UP000054477"/>
    </source>
</evidence>
<reference evidence="2" key="2">
    <citation type="submission" date="2015-01" db="EMBL/GenBank/DDBJ databases">
        <title>Evolutionary Origins and Diversification of the Mycorrhizal Mutualists.</title>
        <authorList>
            <consortium name="DOE Joint Genome Institute"/>
            <consortium name="Mycorrhizal Genomics Consortium"/>
            <person name="Kohler A."/>
            <person name="Kuo A."/>
            <person name="Nagy L.G."/>
            <person name="Floudas D."/>
            <person name="Copeland A."/>
            <person name="Barry K.W."/>
            <person name="Cichocki N."/>
            <person name="Veneault-Fourrey C."/>
            <person name="LaButti K."/>
            <person name="Lindquist E.A."/>
            <person name="Lipzen A."/>
            <person name="Lundell T."/>
            <person name="Morin E."/>
            <person name="Murat C."/>
            <person name="Riley R."/>
            <person name="Ohm R."/>
            <person name="Sun H."/>
            <person name="Tunlid A."/>
            <person name="Henrissat B."/>
            <person name="Grigoriev I.V."/>
            <person name="Hibbett D.S."/>
            <person name="Martin F."/>
        </authorList>
    </citation>
    <scope>NUCLEOTIDE SEQUENCE [LARGE SCALE GENOMIC DNA]</scope>
    <source>
        <strain evidence="2">LaAM-08-1</strain>
    </source>
</reference>
<protein>
    <submittedName>
        <fullName evidence="1">Uncharacterized protein</fullName>
    </submittedName>
</protein>
<sequence length="71" mass="7340">MAGEAKQQGLAVVTEACNCPLCEGGRSVDHNGACLPRSRPLSVSDRGGRLLRPVKSVEVSPLYLQGSSSSG</sequence>
<dbReference type="HOGENOM" id="CLU_2740411_0_0_1"/>
<reference evidence="1 2" key="1">
    <citation type="submission" date="2014-04" db="EMBL/GenBank/DDBJ databases">
        <authorList>
            <consortium name="DOE Joint Genome Institute"/>
            <person name="Kuo A."/>
            <person name="Kohler A."/>
            <person name="Nagy L.G."/>
            <person name="Floudas D."/>
            <person name="Copeland A."/>
            <person name="Barry K.W."/>
            <person name="Cichocki N."/>
            <person name="Veneault-Fourrey C."/>
            <person name="LaButti K."/>
            <person name="Lindquist E.A."/>
            <person name="Lipzen A."/>
            <person name="Lundell T."/>
            <person name="Morin E."/>
            <person name="Murat C."/>
            <person name="Sun H."/>
            <person name="Tunlid A."/>
            <person name="Henrissat B."/>
            <person name="Grigoriev I.V."/>
            <person name="Hibbett D.S."/>
            <person name="Martin F."/>
            <person name="Nordberg H.P."/>
            <person name="Cantor M.N."/>
            <person name="Hua S.X."/>
        </authorList>
    </citation>
    <scope>NUCLEOTIDE SEQUENCE [LARGE SCALE GENOMIC DNA]</scope>
    <source>
        <strain evidence="1 2">LaAM-08-1</strain>
    </source>
</reference>
<accession>A0A0C9X1Z1</accession>
<name>A0A0C9X1Z1_9AGAR</name>
<keyword evidence="2" id="KW-1185">Reference proteome</keyword>
<proteinExistence type="predicted"/>
<organism evidence="1 2">
    <name type="scientific">Laccaria amethystina LaAM-08-1</name>
    <dbReference type="NCBI Taxonomy" id="1095629"/>
    <lineage>
        <taxon>Eukaryota</taxon>
        <taxon>Fungi</taxon>
        <taxon>Dikarya</taxon>
        <taxon>Basidiomycota</taxon>
        <taxon>Agaricomycotina</taxon>
        <taxon>Agaricomycetes</taxon>
        <taxon>Agaricomycetidae</taxon>
        <taxon>Agaricales</taxon>
        <taxon>Agaricineae</taxon>
        <taxon>Hydnangiaceae</taxon>
        <taxon>Laccaria</taxon>
    </lineage>
</organism>
<dbReference type="EMBL" id="KN838654">
    <property type="protein sequence ID" value="KIJ99070.1"/>
    <property type="molecule type" value="Genomic_DNA"/>
</dbReference>